<evidence type="ECO:0000256" key="6">
    <source>
        <dbReference type="ARBA" id="ARBA00023146"/>
    </source>
</evidence>
<dbReference type="FunFam" id="3.30.930.10:FF:000007">
    <property type="entry name" value="Bifunctional glutamate/proline--tRNA ligase"/>
    <property type="match status" value="1"/>
</dbReference>
<dbReference type="InterPro" id="IPR002314">
    <property type="entry name" value="aa-tRNA-synt_IIb"/>
</dbReference>
<dbReference type="InterPro" id="IPR014729">
    <property type="entry name" value="Rossmann-like_a/b/a_fold"/>
</dbReference>
<dbReference type="FunFam" id="3.30.110.30:FF:000001">
    <property type="entry name" value="Bifunctional glutamate/proline--tRNA ligase"/>
    <property type="match status" value="1"/>
</dbReference>
<dbReference type="FunFam" id="3.90.800.10:FF:000001">
    <property type="entry name" value="Glutamine--tRNA ligase"/>
    <property type="match status" value="1"/>
</dbReference>
<evidence type="ECO:0000256" key="4">
    <source>
        <dbReference type="ARBA" id="ARBA00022884"/>
    </source>
</evidence>
<dbReference type="InterPro" id="IPR020058">
    <property type="entry name" value="Glu/Gln-tRNA-synth_Ib_cat-dom"/>
</dbReference>
<dbReference type="GO" id="GO:0017101">
    <property type="term" value="C:aminoacyl-tRNA synthetase multienzyme complex"/>
    <property type="evidence" value="ECO:0007669"/>
    <property type="project" value="UniProtKB-ARBA"/>
</dbReference>
<dbReference type="GO" id="GO:0004827">
    <property type="term" value="F:proline-tRNA ligase activity"/>
    <property type="evidence" value="ECO:0007669"/>
    <property type="project" value="InterPro"/>
</dbReference>
<dbReference type="InterPro" id="IPR004526">
    <property type="entry name" value="Glu-tRNA-synth_arc/euk"/>
</dbReference>
<dbReference type="InterPro" id="IPR049437">
    <property type="entry name" value="tRNA-synt_1c_C2"/>
</dbReference>
<dbReference type="Pfam" id="PF00587">
    <property type="entry name" value="tRNA-synt_2b"/>
    <property type="match status" value="1"/>
</dbReference>
<dbReference type="InterPro" id="IPR004499">
    <property type="entry name" value="Pro-tRNA-ligase_IIa_arc-type"/>
</dbReference>
<dbReference type="InterPro" id="IPR011035">
    <property type="entry name" value="Ribosomal_bL25/Gln-tRNA_synth"/>
</dbReference>
<keyword evidence="2" id="KW-0547">Nucleotide-binding</keyword>
<dbReference type="SUPFAM" id="SSF47616">
    <property type="entry name" value="GST C-terminal domain-like"/>
    <property type="match status" value="1"/>
</dbReference>
<dbReference type="InterPro" id="IPR001412">
    <property type="entry name" value="aa-tRNA-synth_I_CS"/>
</dbReference>
<dbReference type="Pfam" id="PF03129">
    <property type="entry name" value="HGTP_anticodon"/>
    <property type="match status" value="1"/>
</dbReference>
<feature type="domain" description="Aminoacyl-transfer RNA synthetases class-II family profile" evidence="7">
    <location>
        <begin position="1128"/>
        <end position="1369"/>
    </location>
</feature>
<dbReference type="HAMAP" id="MF_01571">
    <property type="entry name" value="Pro_tRNA_synth_type3"/>
    <property type="match status" value="1"/>
</dbReference>
<gene>
    <name evidence="9" type="ORF">CJOHNSTONI_LOCUS6307</name>
</gene>
<accession>A0A8J2M5U0</accession>
<dbReference type="NCBIfam" id="TIGR00463">
    <property type="entry name" value="gltX_arch"/>
    <property type="match status" value="1"/>
</dbReference>
<dbReference type="Gene3D" id="3.40.50.800">
    <property type="entry name" value="Anticodon-binding domain"/>
    <property type="match status" value="1"/>
</dbReference>
<dbReference type="SUPFAM" id="SSF47060">
    <property type="entry name" value="S15/NS1 RNA-binding domain"/>
    <property type="match status" value="4"/>
</dbReference>
<evidence type="ECO:0000259" key="7">
    <source>
        <dbReference type="PROSITE" id="PS50862"/>
    </source>
</evidence>
<dbReference type="FunFam" id="1.10.1160.10:FF:000001">
    <property type="entry name" value="Glutamine--tRNA ligase"/>
    <property type="match status" value="1"/>
</dbReference>
<dbReference type="PROSITE" id="PS00178">
    <property type="entry name" value="AA_TRNA_LIGASE_I"/>
    <property type="match status" value="1"/>
</dbReference>
<dbReference type="PROSITE" id="PS50862">
    <property type="entry name" value="AA_TRNA_LIGASE_II"/>
    <property type="match status" value="1"/>
</dbReference>
<evidence type="ECO:0000256" key="2">
    <source>
        <dbReference type="ARBA" id="ARBA00022741"/>
    </source>
</evidence>
<feature type="domain" description="WHEP-TRS" evidence="8">
    <location>
        <begin position="848"/>
        <end position="904"/>
    </location>
</feature>
<dbReference type="SUPFAM" id="SSF52954">
    <property type="entry name" value="Class II aaRS ABD-related"/>
    <property type="match status" value="1"/>
</dbReference>
<keyword evidence="10" id="KW-1185">Reference proteome</keyword>
<dbReference type="GO" id="GO:0006424">
    <property type="term" value="P:glutamyl-tRNA aminoacylation"/>
    <property type="evidence" value="ECO:0007669"/>
    <property type="project" value="InterPro"/>
</dbReference>
<dbReference type="GO" id="GO:0006433">
    <property type="term" value="P:prolyl-tRNA aminoacylation"/>
    <property type="evidence" value="ECO:0007669"/>
    <property type="project" value="InterPro"/>
</dbReference>
<dbReference type="PROSITE" id="PS51185">
    <property type="entry name" value="WHEP_TRS_2"/>
    <property type="match status" value="4"/>
</dbReference>
<dbReference type="Gene3D" id="1.10.287.10">
    <property type="entry name" value="S15/NS1, RNA-binding"/>
    <property type="match status" value="4"/>
</dbReference>
<dbReference type="FunFam" id="3.40.50.620:FF:000070">
    <property type="entry name" value="Bifunctional glutamate/proline--tRNA ligase"/>
    <property type="match status" value="1"/>
</dbReference>
<dbReference type="GO" id="GO:0004818">
    <property type="term" value="F:glutamate-tRNA ligase activity"/>
    <property type="evidence" value="ECO:0007669"/>
    <property type="project" value="InterPro"/>
</dbReference>
<dbReference type="Gene3D" id="3.40.50.620">
    <property type="entry name" value="HUPs"/>
    <property type="match status" value="1"/>
</dbReference>
<keyword evidence="6" id="KW-0030">Aminoacyl-tRNA synthetase</keyword>
<dbReference type="GO" id="GO:0005524">
    <property type="term" value="F:ATP binding"/>
    <property type="evidence" value="ECO:0007669"/>
    <property type="project" value="UniProtKB-KW"/>
</dbReference>
<dbReference type="Proteomes" id="UP000746747">
    <property type="component" value="Unassembled WGS sequence"/>
</dbReference>
<dbReference type="EMBL" id="CAKAEH010001448">
    <property type="protein sequence ID" value="CAG9536380.1"/>
    <property type="molecule type" value="Genomic_DNA"/>
</dbReference>
<dbReference type="InterPro" id="IPR004154">
    <property type="entry name" value="Anticodon-bd"/>
</dbReference>
<keyword evidence="1" id="KW-0436">Ligase</keyword>
<dbReference type="SMART" id="SM00946">
    <property type="entry name" value="ProRS-C_1"/>
    <property type="match status" value="1"/>
</dbReference>
<dbReference type="CDD" id="cd01200">
    <property type="entry name" value="WHEPGMRS_RNA"/>
    <property type="match status" value="1"/>
</dbReference>
<dbReference type="SUPFAM" id="SSF64586">
    <property type="entry name" value="C-terminal domain of ProRS"/>
    <property type="match status" value="1"/>
</dbReference>
<dbReference type="InterPro" id="IPR020061">
    <property type="entry name" value="Glu_tRNA_lig_a-bdl"/>
</dbReference>
<dbReference type="SMART" id="SM00991">
    <property type="entry name" value="WHEP-TRS"/>
    <property type="match status" value="4"/>
</dbReference>
<dbReference type="GO" id="GO:0005737">
    <property type="term" value="C:cytoplasm"/>
    <property type="evidence" value="ECO:0007669"/>
    <property type="project" value="InterPro"/>
</dbReference>
<dbReference type="SUPFAM" id="SSF50715">
    <property type="entry name" value="Ribosomal protein L25-like"/>
    <property type="match status" value="1"/>
</dbReference>
<dbReference type="InterPro" id="IPR045864">
    <property type="entry name" value="aa-tRNA-synth_II/BPL/LPL"/>
</dbReference>
<dbReference type="InterPro" id="IPR009068">
    <property type="entry name" value="uS15_NS1_RNA-bd_sf"/>
</dbReference>
<dbReference type="InterPro" id="IPR000738">
    <property type="entry name" value="WHEP-TRS_dom"/>
</dbReference>
<dbReference type="Pfam" id="PF09180">
    <property type="entry name" value="ProRS-C_1"/>
    <property type="match status" value="1"/>
</dbReference>
<dbReference type="PANTHER" id="PTHR43382">
    <property type="entry name" value="PROLYL-TRNA SYNTHETASE"/>
    <property type="match status" value="1"/>
</dbReference>
<feature type="domain" description="WHEP-TRS" evidence="8">
    <location>
        <begin position="918"/>
        <end position="974"/>
    </location>
</feature>
<evidence type="ECO:0000313" key="10">
    <source>
        <dbReference type="Proteomes" id="UP000746747"/>
    </source>
</evidence>
<dbReference type="Gene3D" id="1.20.1050.130">
    <property type="match status" value="1"/>
</dbReference>
<dbReference type="SUPFAM" id="SSF52374">
    <property type="entry name" value="Nucleotidylyl transferase"/>
    <property type="match status" value="1"/>
</dbReference>
<dbReference type="Gene3D" id="2.40.240.10">
    <property type="entry name" value="Ribosomal Protein L25, Chain P"/>
    <property type="match status" value="1"/>
</dbReference>
<dbReference type="InterPro" id="IPR016061">
    <property type="entry name" value="Pro-tRNA_ligase_II_C"/>
</dbReference>
<dbReference type="CDD" id="cd00862">
    <property type="entry name" value="ProRS_anticodon_zinc"/>
    <property type="match status" value="1"/>
</dbReference>
<comment type="caution">
    <text evidence="9">The sequence shown here is derived from an EMBL/GenBank/DDBJ whole genome shotgun (WGS) entry which is preliminary data.</text>
</comment>
<dbReference type="Pfam" id="PF00458">
    <property type="entry name" value="WHEP-TRS"/>
    <property type="match status" value="4"/>
</dbReference>
<organism evidence="9 10">
    <name type="scientific">Cercopithifilaria johnstoni</name>
    <dbReference type="NCBI Taxonomy" id="2874296"/>
    <lineage>
        <taxon>Eukaryota</taxon>
        <taxon>Metazoa</taxon>
        <taxon>Ecdysozoa</taxon>
        <taxon>Nematoda</taxon>
        <taxon>Chromadorea</taxon>
        <taxon>Rhabditida</taxon>
        <taxon>Spirurina</taxon>
        <taxon>Spiruromorpha</taxon>
        <taxon>Filarioidea</taxon>
        <taxon>Onchocercidae</taxon>
        <taxon>Cercopithifilaria</taxon>
    </lineage>
</organism>
<dbReference type="InterPro" id="IPR006195">
    <property type="entry name" value="aa-tRNA-synth_II"/>
</dbReference>
<dbReference type="InterPro" id="IPR020056">
    <property type="entry name" value="Rbsml_bL25/Gln-tRNA_synth_N"/>
</dbReference>
<dbReference type="HAMAP" id="MF_02076">
    <property type="entry name" value="Glu_tRNA_synth_type2"/>
    <property type="match status" value="1"/>
</dbReference>
<feature type="domain" description="WHEP-TRS" evidence="8">
    <location>
        <begin position="989"/>
        <end position="1045"/>
    </location>
</feature>
<dbReference type="PANTHER" id="PTHR43382:SF2">
    <property type="entry name" value="BIFUNCTIONAL GLUTAMATE_PROLINE--TRNA LIGASE"/>
    <property type="match status" value="1"/>
</dbReference>
<dbReference type="GO" id="GO:0003723">
    <property type="term" value="F:RNA binding"/>
    <property type="evidence" value="ECO:0007669"/>
    <property type="project" value="UniProtKB-KW"/>
</dbReference>
<evidence type="ECO:0008006" key="11">
    <source>
        <dbReference type="Google" id="ProtNLM"/>
    </source>
</evidence>
<evidence type="ECO:0000313" key="9">
    <source>
        <dbReference type="EMBL" id="CAG9536380.1"/>
    </source>
</evidence>
<dbReference type="InterPro" id="IPR020059">
    <property type="entry name" value="Glu/Gln-tRNA-synth_Ib_codon-bd"/>
</dbReference>
<dbReference type="Pfam" id="PF00749">
    <property type="entry name" value="tRNA-synt_1c"/>
    <property type="match status" value="1"/>
</dbReference>
<dbReference type="Gene3D" id="3.90.800.10">
    <property type="entry name" value="Glutamyl-tRNA Synthetase, Domain 3"/>
    <property type="match status" value="1"/>
</dbReference>
<proteinExistence type="inferred from homology"/>
<reference evidence="9" key="1">
    <citation type="submission" date="2021-09" db="EMBL/GenBank/DDBJ databases">
        <authorList>
            <consortium name="Pathogen Informatics"/>
        </authorList>
    </citation>
    <scope>NUCLEOTIDE SEQUENCE</scope>
</reference>
<evidence type="ECO:0000259" key="8">
    <source>
        <dbReference type="PROSITE" id="PS51185"/>
    </source>
</evidence>
<dbReference type="NCBIfam" id="TIGR00408">
    <property type="entry name" value="proS_fam_I"/>
    <property type="match status" value="1"/>
</dbReference>
<dbReference type="OrthoDB" id="1350766at2759"/>
<dbReference type="Pfam" id="PF03950">
    <property type="entry name" value="tRNA-synt_1c_C"/>
    <property type="match status" value="1"/>
</dbReference>
<name>A0A8J2M5U0_9BILA</name>
<dbReference type="Pfam" id="PF20974">
    <property type="entry name" value="tRNA-synt_1c_C2"/>
    <property type="match status" value="1"/>
</dbReference>
<evidence type="ECO:0000256" key="5">
    <source>
        <dbReference type="ARBA" id="ARBA00022917"/>
    </source>
</evidence>
<dbReference type="FunFam" id="3.40.50.800:FF:000005">
    <property type="entry name" value="bifunctional glutamate/proline--tRNA ligase"/>
    <property type="match status" value="1"/>
</dbReference>
<dbReference type="InterPro" id="IPR017449">
    <property type="entry name" value="Pro-tRNA_synth_II"/>
</dbReference>
<keyword evidence="5" id="KW-0648">Protein biosynthesis</keyword>
<dbReference type="InterPro" id="IPR033721">
    <property type="entry name" value="ProRS_core_arch_euk"/>
</dbReference>
<feature type="domain" description="WHEP-TRS" evidence="8">
    <location>
        <begin position="788"/>
        <end position="844"/>
    </location>
</feature>
<dbReference type="SUPFAM" id="SSF55681">
    <property type="entry name" value="Class II aaRS and biotin synthetases"/>
    <property type="match status" value="1"/>
</dbReference>
<dbReference type="InterPro" id="IPR000924">
    <property type="entry name" value="Glu/Gln-tRNA-synth"/>
</dbReference>
<dbReference type="CDD" id="cd00936">
    <property type="entry name" value="WEPRS_RNA"/>
    <property type="match status" value="1"/>
</dbReference>
<evidence type="ECO:0000256" key="3">
    <source>
        <dbReference type="ARBA" id="ARBA00022840"/>
    </source>
</evidence>
<evidence type="ECO:0000256" key="1">
    <source>
        <dbReference type="ARBA" id="ARBA00022598"/>
    </source>
</evidence>
<dbReference type="Gene3D" id="3.30.110.30">
    <property type="entry name" value="C-terminal domain of ProRS"/>
    <property type="match status" value="1"/>
</dbReference>
<dbReference type="CDD" id="cd00778">
    <property type="entry name" value="ProRS_core_arch_euk"/>
    <property type="match status" value="1"/>
</dbReference>
<dbReference type="CDD" id="cd00807">
    <property type="entry name" value="GlnRS_core"/>
    <property type="match status" value="1"/>
</dbReference>
<dbReference type="PRINTS" id="PR00987">
    <property type="entry name" value="TRNASYNTHGLU"/>
</dbReference>
<protein>
    <recommendedName>
        <fullName evidence="11">Glutamate--tRNA ligase</fullName>
    </recommendedName>
</protein>
<keyword evidence="4" id="KW-0694">RNA-binding</keyword>
<dbReference type="InterPro" id="IPR036282">
    <property type="entry name" value="Glutathione-S-Trfase_C_sf"/>
</dbReference>
<dbReference type="Gene3D" id="3.30.930.10">
    <property type="entry name" value="Bira Bifunctional Protein, Domain 2"/>
    <property type="match status" value="1"/>
</dbReference>
<keyword evidence="3" id="KW-0067">ATP-binding</keyword>
<dbReference type="InterPro" id="IPR036621">
    <property type="entry name" value="Anticodon-bd_dom_sf"/>
</dbReference>
<sequence>MCFLVRSDEMVTTDASLGSIEQRTVKFNISRKNPAYGTLLALSASGFSIEKSVTFTDKLFNEMKLDGVKFTNDASIARFIVRSSDKAGDLFGRDIIEQAEVDCWVTMIEQFLRHGSLKDLMKSAEEKLKTSLYLCLNRRTLADIMLWTIIAADAKVQQQKPFSSFFENMLNDPLFADAHNAVGRFEVGTPRKLEKRKIELEKTRTTIEGQNKAAKNAEEKKMKNQVKDEGKFIELPGAEKGKVVVRFPPEASGYLHIGHAKAALLNQYYQQTFEGKLIMRFDDTNPAKENAHFEQVILDDLKMLQVKPDRWTHTSDYFDLILEMCERLLQEGKAYVDDTDGELMRKEREERKESRCRNNTPEQNLALWEEMKKATVKGQKCCVRIKINMQSNNGAMRDPTIYRCRAETHIRTGNKYKVYPTYDFACPIVDSIEDVTHALRTTEYTDRDEQYYFICDILGLRKPYIWSYARLNMTNTVMSKRKLTWLVDEHHVEGWDDPRLPTVRGVMRRGLTIEGLKQFIVAQGGSRAIVMMEWDKIWSFNKKVIDPVAPRYTALACTENLVQVIIMDNFADESKKVSLHQKNIEVGTKTVWYSEKVLVEEVDAREMKVGDLVTFINWGNIKICDILKDGGKISEIRAKLDLENKDYKKTLKVTWIADTKLGPQIPVKIIEYSHIINKAVMGKDEDWKQFVNYNSMKYFDFIGEPAMKEIRKGDIIQLQRKGYYICDSAYTSKSEYSGFEVPIVLILIPDGSNKPVKSTKTTAKECSSTIEGRTNGNIQIDGNAPTMDILKLNQQIKEQGDLVKSLKAADPQGVKTEEAIAVLLNLKRVYQELSAVDDKTDKLPASDNVKDLYQSIEEQGNLVRSLKAVNPKSNETKAAISRLLDLKKQYKESTGSEYKPRLIISSQEQGQQTMERTSIEELYKQIEEQGNVVRTLKSMNPKSEGSKAAIAKLLNLKQKYMEMAGTEYKSETVSVMSCDNKLRNDSTKCMEAFARKISQQGDLVRSLKAKGAKEQEAKNAIAELLRLKKQYMDDFNEEYIVNTAKTNSSIPKNEGNQKSDEKIKKEGVQSKVAGVTAKTVEIAKQTKLGLDVKKEENLAEWYSQIITKADMIEYYDISGCYILRPWSFAIWEAIKKWFDTEIKKLGVRNCYFPMFVSQNALQKEKDHILDFAPEVAWITRAGNSDLSESIAIRPTSETVIYPSYAKWIQSYRDLPIRLNQWCNVVRWEFKHPTPFLRTREFLWQEGHTVFQTKQKAEKEVFTILDLYAKVYTDLLAIPVMKGRKSEKEKFAGGDFTTTVEAYVPINGRGIQGATSHHLGQSFSKMFDISFEDPETGAKTFAWQNSWGMTTRTIGAMIMIHGDNDGLVLPPRVAPVQVIIIPVGITSQLDKKVKQEIITKMEEIVKILEKSKIRVDIDLRDNYSPGWKFNHWELKGVPIRLELGPKDIKKSQVTCVIRYNRQKSVIAIDNLSAKCLELLDEIHNNMYTNMKRICDEHQKIITHWSEFKELLDKKYLILAAFCGLPNCEDNIKKDSFSEECGEVGAPLTGAKALCIPLEQPSEHLPMQCIHPKCKEQPKFYALFGRSY</sequence>
<dbReference type="Gene3D" id="1.10.1160.10">
    <property type="entry name" value="Glutamyl-trna Synthetase, Domain 2"/>
    <property type="match status" value="1"/>
</dbReference>